<evidence type="ECO:0000256" key="7">
    <source>
        <dbReference type="ARBA" id="ARBA00022729"/>
    </source>
</evidence>
<accession>A0A1S8YTN7</accession>
<evidence type="ECO:0000256" key="13">
    <source>
        <dbReference type="ARBA" id="ARBA00023237"/>
    </source>
</evidence>
<evidence type="ECO:0000313" key="20">
    <source>
        <dbReference type="EMBL" id="OON42003.1"/>
    </source>
</evidence>
<evidence type="ECO:0000313" key="21">
    <source>
        <dbReference type="Proteomes" id="UP000190667"/>
    </source>
</evidence>
<dbReference type="PROSITE" id="PS52016">
    <property type="entry name" value="TONB_DEPENDENT_REC_3"/>
    <property type="match status" value="1"/>
</dbReference>
<keyword evidence="11 14" id="KW-0472">Membrane</keyword>
<evidence type="ECO:0000256" key="9">
    <source>
        <dbReference type="ARBA" id="ARBA00023065"/>
    </source>
</evidence>
<dbReference type="Proteomes" id="UP000190667">
    <property type="component" value="Unassembled WGS sequence"/>
</dbReference>
<evidence type="ECO:0000256" key="6">
    <source>
        <dbReference type="ARBA" id="ARBA00022692"/>
    </source>
</evidence>
<dbReference type="GO" id="GO:0038023">
    <property type="term" value="F:signaling receptor activity"/>
    <property type="evidence" value="ECO:0007669"/>
    <property type="project" value="InterPro"/>
</dbReference>
<dbReference type="STRING" id="1926881.BTJ39_02275"/>
<dbReference type="SUPFAM" id="SSF56935">
    <property type="entry name" value="Porins"/>
    <property type="match status" value="1"/>
</dbReference>
<dbReference type="CDD" id="cd01347">
    <property type="entry name" value="ligand_gated_channel"/>
    <property type="match status" value="1"/>
</dbReference>
<keyword evidence="5" id="KW-0410">Iron transport</keyword>
<evidence type="ECO:0000256" key="10">
    <source>
        <dbReference type="ARBA" id="ARBA00023077"/>
    </source>
</evidence>
<evidence type="ECO:0000256" key="1">
    <source>
        <dbReference type="ARBA" id="ARBA00004571"/>
    </source>
</evidence>
<evidence type="ECO:0000256" key="5">
    <source>
        <dbReference type="ARBA" id="ARBA00022496"/>
    </source>
</evidence>
<keyword evidence="9" id="KW-0406">Ion transport</keyword>
<dbReference type="InterPro" id="IPR039426">
    <property type="entry name" value="TonB-dep_rcpt-like"/>
</dbReference>
<dbReference type="FunFam" id="2.170.130.10:FF:000010">
    <property type="entry name" value="Ferripyoverdine receptor"/>
    <property type="match status" value="1"/>
</dbReference>
<name>A0A1S8YTN7_9GAMM</name>
<dbReference type="InterPro" id="IPR010917">
    <property type="entry name" value="TonB_rcpt_CS"/>
</dbReference>
<dbReference type="EMBL" id="MRUL01000001">
    <property type="protein sequence ID" value="OON42003.1"/>
    <property type="molecule type" value="Genomic_DNA"/>
</dbReference>
<gene>
    <name evidence="20" type="ORF">BTJ39_02275</name>
</gene>
<reference evidence="20 21" key="1">
    <citation type="submission" date="2016-12" db="EMBL/GenBank/DDBJ databases">
        <title>Izhakiella australiana sp. nov. of genus Izhakiella isolated from Australian desert.</title>
        <authorList>
            <person name="Ji M."/>
        </authorList>
    </citation>
    <scope>NUCLEOTIDE SEQUENCE [LARGE SCALE GENOMIC DNA]</scope>
    <source>
        <strain evidence="20 21">D4N98</strain>
    </source>
</reference>
<evidence type="ECO:0000256" key="3">
    <source>
        <dbReference type="ARBA" id="ARBA00022448"/>
    </source>
</evidence>
<dbReference type="GO" id="GO:0009279">
    <property type="term" value="C:cell outer membrane"/>
    <property type="evidence" value="ECO:0007669"/>
    <property type="project" value="UniProtKB-SubCell"/>
</dbReference>
<comment type="caution">
    <text evidence="20">The sequence shown here is derived from an EMBL/GenBank/DDBJ whole genome shotgun (WGS) entry which is preliminary data.</text>
</comment>
<dbReference type="PROSITE" id="PS01156">
    <property type="entry name" value="TONB_DEPENDENT_REC_2"/>
    <property type="match status" value="1"/>
</dbReference>
<dbReference type="GO" id="GO:0015891">
    <property type="term" value="P:siderophore transport"/>
    <property type="evidence" value="ECO:0007669"/>
    <property type="project" value="InterPro"/>
</dbReference>
<dbReference type="RefSeq" id="WP_078001030.1">
    <property type="nucleotide sequence ID" value="NZ_MRUL01000001.1"/>
</dbReference>
<dbReference type="InterPro" id="IPR010105">
    <property type="entry name" value="TonB_sidphr_rcpt"/>
</dbReference>
<dbReference type="InterPro" id="IPR036942">
    <property type="entry name" value="Beta-barrel_TonB_sf"/>
</dbReference>
<keyword evidence="6 14" id="KW-0812">Transmembrane</keyword>
<dbReference type="OrthoDB" id="8663017at2"/>
<keyword evidence="7" id="KW-0732">Signal</keyword>
<dbReference type="NCBIfam" id="NF007447">
    <property type="entry name" value="PRK10003.1"/>
    <property type="match status" value="1"/>
</dbReference>
<organism evidence="20 21">
    <name type="scientific">Izhakiella australiensis</name>
    <dbReference type="NCBI Taxonomy" id="1926881"/>
    <lineage>
        <taxon>Bacteria</taxon>
        <taxon>Pseudomonadati</taxon>
        <taxon>Pseudomonadota</taxon>
        <taxon>Gammaproteobacteria</taxon>
        <taxon>Enterobacterales</taxon>
        <taxon>Erwiniaceae</taxon>
        <taxon>Izhakiella</taxon>
    </lineage>
</organism>
<keyword evidence="4 14" id="KW-1134">Transmembrane beta strand</keyword>
<dbReference type="InterPro" id="IPR037066">
    <property type="entry name" value="Plug_dom_sf"/>
</dbReference>
<evidence type="ECO:0000256" key="8">
    <source>
        <dbReference type="ARBA" id="ARBA00023004"/>
    </source>
</evidence>
<keyword evidence="10 16" id="KW-0798">TonB box</keyword>
<feature type="domain" description="TonB-dependent receptor-like beta-barrel" evidence="18">
    <location>
        <begin position="256"/>
        <end position="691"/>
    </location>
</feature>
<dbReference type="Gene3D" id="2.170.130.10">
    <property type="entry name" value="TonB-dependent receptor, plug domain"/>
    <property type="match status" value="1"/>
</dbReference>
<dbReference type="GO" id="GO:0015344">
    <property type="term" value="F:siderophore uptake transmembrane transporter activity"/>
    <property type="evidence" value="ECO:0007669"/>
    <property type="project" value="TreeGrafter"/>
</dbReference>
<feature type="domain" description="TonB-dependent receptor plug" evidence="19">
    <location>
        <begin position="80"/>
        <end position="180"/>
    </location>
</feature>
<dbReference type="Pfam" id="PF07715">
    <property type="entry name" value="Plug"/>
    <property type="match status" value="1"/>
</dbReference>
<dbReference type="Gene3D" id="2.40.170.20">
    <property type="entry name" value="TonB-dependent receptor, beta-barrel domain"/>
    <property type="match status" value="1"/>
</dbReference>
<dbReference type="PANTHER" id="PTHR32552">
    <property type="entry name" value="FERRICHROME IRON RECEPTOR-RELATED"/>
    <property type="match status" value="1"/>
</dbReference>
<protein>
    <submittedName>
        <fullName evidence="20">Ferric-rhodotorulic acid/ferric-coprogen receptor FhuE</fullName>
    </submittedName>
</protein>
<comment type="subcellular location">
    <subcellularLocation>
        <location evidence="1 14">Cell outer membrane</location>
        <topology evidence="1 14">Multi-pass membrane protein</topology>
    </subcellularLocation>
</comment>
<sequence>MSFELFRIREGARAGVRPAYSVLAMMIAGAIYAPQAAAAEAGKEQTMTVSATGEGEASDAASHDYNRPLTRSGTKMQLAPRDVPQSVSTITEQRMKDQNLQSVKDVLTNTTGVSAYNIDSNRTTFFARGFMINKYLYDEIPTTVSSVWNFGDALTDTAIYDHIDITRGATALLTGTGNPSAAVNMVRKHADSKTFTGNLSASYGSWDKQRYVMDLTAPLTDSGNVRGRMVAGYQDNDSWLDRYHFRKKFIYGVVDADLTDSTTLSVGYEYQQGHTGSPTWGGLPTWYSNGNTTHYDRSFSVAPDWAYSENDAKKAFATLTQRFDNGWEVKLNGTHAETTLDSKMTYPSGFPDEVTGQGVSYFSGWNRGKRKVDAGDLYASGPFELFGRQHQLIGGLSYSREDNKFWNSFYPGVVYGDFNHFDGSLPDEGWSAWRESQHDTIRQKTGYLATRLSLADPLNLILGATYTDWEAVGTSANSSADNLAPYAGLVYDINETYSAYVSYTSIFQPQTNRDSNGHYLDPMQGKSYEAGVKGDWNSSRLSASLSLFRTDMDNYAISTGSYIPGTTSFAYDAVDGTKTKGVEFEVNGALTDNWQMTFGASRFLAVDNAHNEIGTYLPRTTMKLFTSYRPPVLRDLTLGGGVNWQNGIWRNVSGPNKSTLHATQGSYALVNLFARYQLTKQLAVQGNVNNLFDKTYYDYVQSYAVYGAPRNFSLSLDYNF</sequence>
<evidence type="ECO:0000256" key="15">
    <source>
        <dbReference type="PROSITE-ProRule" id="PRU10144"/>
    </source>
</evidence>
<evidence type="ECO:0000259" key="19">
    <source>
        <dbReference type="Pfam" id="PF07715"/>
    </source>
</evidence>
<keyword evidence="8" id="KW-0408">Iron</keyword>
<evidence type="ECO:0000256" key="4">
    <source>
        <dbReference type="ARBA" id="ARBA00022452"/>
    </source>
</evidence>
<comment type="similarity">
    <text evidence="2 14 16">Belongs to the TonB-dependent receptor family.</text>
</comment>
<evidence type="ECO:0000259" key="18">
    <source>
        <dbReference type="Pfam" id="PF00593"/>
    </source>
</evidence>
<evidence type="ECO:0000256" key="17">
    <source>
        <dbReference type="SAM" id="MobiDB-lite"/>
    </source>
</evidence>
<evidence type="ECO:0000256" key="11">
    <source>
        <dbReference type="ARBA" id="ARBA00023136"/>
    </source>
</evidence>
<dbReference type="PANTHER" id="PTHR32552:SF74">
    <property type="entry name" value="HYDROXAMATE SIDEROPHORE RECEPTOR FHUE"/>
    <property type="match status" value="1"/>
</dbReference>
<evidence type="ECO:0000256" key="16">
    <source>
        <dbReference type="RuleBase" id="RU003357"/>
    </source>
</evidence>
<keyword evidence="13 14" id="KW-0998">Cell outer membrane</keyword>
<keyword evidence="3 14" id="KW-0813">Transport</keyword>
<keyword evidence="12 20" id="KW-0675">Receptor</keyword>
<dbReference type="AlphaFoldDB" id="A0A1S8YTN7"/>
<feature type="short sequence motif" description="TonB C-terminal box" evidence="15">
    <location>
        <begin position="703"/>
        <end position="720"/>
    </location>
</feature>
<dbReference type="NCBIfam" id="TIGR01783">
    <property type="entry name" value="TonB-siderophor"/>
    <property type="match status" value="1"/>
</dbReference>
<dbReference type="Pfam" id="PF00593">
    <property type="entry name" value="TonB_dep_Rec_b-barrel"/>
    <property type="match status" value="1"/>
</dbReference>
<evidence type="ECO:0000256" key="14">
    <source>
        <dbReference type="PROSITE-ProRule" id="PRU01360"/>
    </source>
</evidence>
<dbReference type="InterPro" id="IPR012910">
    <property type="entry name" value="Plug_dom"/>
</dbReference>
<keyword evidence="21" id="KW-1185">Reference proteome</keyword>
<evidence type="ECO:0000256" key="12">
    <source>
        <dbReference type="ARBA" id="ARBA00023170"/>
    </source>
</evidence>
<feature type="region of interest" description="Disordered" evidence="17">
    <location>
        <begin position="47"/>
        <end position="66"/>
    </location>
</feature>
<evidence type="ECO:0000256" key="2">
    <source>
        <dbReference type="ARBA" id="ARBA00009810"/>
    </source>
</evidence>
<proteinExistence type="inferred from homology"/>
<dbReference type="InterPro" id="IPR000531">
    <property type="entry name" value="Beta-barrel_TonB"/>
</dbReference>